<dbReference type="Pfam" id="PF00069">
    <property type="entry name" value="Pkinase"/>
    <property type="match status" value="1"/>
</dbReference>
<dbReference type="FunFam" id="3.30.200.20:FF:000191">
    <property type="entry name" value="3-phosphoinositide-dependent protein kinase 2-like"/>
    <property type="match status" value="1"/>
</dbReference>
<comment type="catalytic activity">
    <reaction evidence="9">
        <text>L-seryl-[protein] + ATP = O-phospho-L-seryl-[protein] + ADP + H(+)</text>
        <dbReference type="Rhea" id="RHEA:17989"/>
        <dbReference type="Rhea" id="RHEA-COMP:9863"/>
        <dbReference type="Rhea" id="RHEA-COMP:11604"/>
        <dbReference type="ChEBI" id="CHEBI:15378"/>
        <dbReference type="ChEBI" id="CHEBI:29999"/>
        <dbReference type="ChEBI" id="CHEBI:30616"/>
        <dbReference type="ChEBI" id="CHEBI:83421"/>
        <dbReference type="ChEBI" id="CHEBI:456216"/>
        <dbReference type="EC" id="2.7.11.1"/>
    </reaction>
</comment>
<dbReference type="STRING" id="1088818.A0A2I0B407"/>
<dbReference type="SUPFAM" id="SSF56112">
    <property type="entry name" value="Protein kinase-like (PK-like)"/>
    <property type="match status" value="1"/>
</dbReference>
<evidence type="ECO:0000256" key="11">
    <source>
        <dbReference type="RuleBase" id="RU000304"/>
    </source>
</evidence>
<dbReference type="Gene3D" id="2.30.29.30">
    <property type="entry name" value="Pleckstrin-homology domain (PH domain)/Phosphotyrosine-binding domain (PTB)"/>
    <property type="match status" value="1"/>
</dbReference>
<dbReference type="InterPro" id="IPR011993">
    <property type="entry name" value="PH-like_dom_sf"/>
</dbReference>
<keyword evidence="6 13" id="KW-0418">Kinase</keyword>
<dbReference type="GO" id="GO:0005524">
    <property type="term" value="F:ATP binding"/>
    <property type="evidence" value="ECO:0007669"/>
    <property type="project" value="UniProtKB-UniRule"/>
</dbReference>
<dbReference type="OrthoDB" id="347657at2759"/>
<keyword evidence="7 10" id="KW-0067">ATP-binding</keyword>
<gene>
    <name evidence="13" type="primary">PDPK2</name>
    <name evidence="13" type="ORF">AXF42_Ash009410</name>
</gene>
<dbReference type="PROSITE" id="PS00107">
    <property type="entry name" value="PROTEIN_KINASE_ATP"/>
    <property type="match status" value="1"/>
</dbReference>
<evidence type="ECO:0000313" key="14">
    <source>
        <dbReference type="Proteomes" id="UP000236161"/>
    </source>
</evidence>
<organism evidence="13 14">
    <name type="scientific">Apostasia shenzhenica</name>
    <dbReference type="NCBI Taxonomy" id="1088818"/>
    <lineage>
        <taxon>Eukaryota</taxon>
        <taxon>Viridiplantae</taxon>
        <taxon>Streptophyta</taxon>
        <taxon>Embryophyta</taxon>
        <taxon>Tracheophyta</taxon>
        <taxon>Spermatophyta</taxon>
        <taxon>Magnoliopsida</taxon>
        <taxon>Liliopsida</taxon>
        <taxon>Asparagales</taxon>
        <taxon>Orchidaceae</taxon>
        <taxon>Apostasioideae</taxon>
        <taxon>Apostasia</taxon>
    </lineage>
</organism>
<dbReference type="InterPro" id="IPR017441">
    <property type="entry name" value="Protein_kinase_ATP_BS"/>
</dbReference>
<evidence type="ECO:0000256" key="9">
    <source>
        <dbReference type="ARBA" id="ARBA00048679"/>
    </source>
</evidence>
<comment type="similarity">
    <text evidence="1">Belongs to the protein kinase superfamily. AGC Ser/Thr protein kinase family. PDPK1 subfamily.</text>
</comment>
<accession>A0A2I0B407</accession>
<dbReference type="PROSITE" id="PS50011">
    <property type="entry name" value="PROTEIN_KINASE_DOM"/>
    <property type="match status" value="1"/>
</dbReference>
<dbReference type="PROSITE" id="PS00108">
    <property type="entry name" value="PROTEIN_KINASE_ST"/>
    <property type="match status" value="1"/>
</dbReference>
<dbReference type="Proteomes" id="UP000236161">
    <property type="component" value="Unassembled WGS sequence"/>
</dbReference>
<keyword evidence="4 13" id="KW-0808">Transferase</keyword>
<evidence type="ECO:0000256" key="5">
    <source>
        <dbReference type="ARBA" id="ARBA00022741"/>
    </source>
</evidence>
<dbReference type="PANTHER" id="PTHR24353">
    <property type="entry name" value="CYCLIC NUCLEOTIDE-DEPENDENT PROTEIN KINASE"/>
    <property type="match status" value="1"/>
</dbReference>
<dbReference type="InterPro" id="IPR008271">
    <property type="entry name" value="Ser/Thr_kinase_AS"/>
</dbReference>
<evidence type="ECO:0000256" key="8">
    <source>
        <dbReference type="ARBA" id="ARBA00047899"/>
    </source>
</evidence>
<dbReference type="GO" id="GO:0106310">
    <property type="term" value="F:protein serine kinase activity"/>
    <property type="evidence" value="ECO:0007669"/>
    <property type="project" value="RHEA"/>
</dbReference>
<evidence type="ECO:0000259" key="12">
    <source>
        <dbReference type="PROSITE" id="PS50011"/>
    </source>
</evidence>
<evidence type="ECO:0000256" key="2">
    <source>
        <dbReference type="ARBA" id="ARBA00012513"/>
    </source>
</evidence>
<dbReference type="InterPro" id="IPR000719">
    <property type="entry name" value="Prot_kinase_dom"/>
</dbReference>
<keyword evidence="3 11" id="KW-0723">Serine/threonine-protein kinase</keyword>
<dbReference type="FunFam" id="1.10.510.10:FF:000330">
    <property type="entry name" value="3-phosphoinositide-dependent protein kinase 2-like"/>
    <property type="match status" value="1"/>
</dbReference>
<dbReference type="EMBL" id="KZ451917">
    <property type="protein sequence ID" value="PKA62523.1"/>
    <property type="molecule type" value="Genomic_DNA"/>
</dbReference>
<dbReference type="EC" id="2.7.11.1" evidence="2"/>
<dbReference type="InterPro" id="IPR033931">
    <property type="entry name" value="PDK1-typ_PH"/>
</dbReference>
<keyword evidence="14" id="KW-1185">Reference proteome</keyword>
<dbReference type="Gene3D" id="3.30.200.20">
    <property type="entry name" value="Phosphorylase Kinase, domain 1"/>
    <property type="match status" value="1"/>
</dbReference>
<comment type="catalytic activity">
    <reaction evidence="8">
        <text>L-threonyl-[protein] + ATP = O-phospho-L-threonyl-[protein] + ADP + H(+)</text>
        <dbReference type="Rhea" id="RHEA:46608"/>
        <dbReference type="Rhea" id="RHEA-COMP:11060"/>
        <dbReference type="Rhea" id="RHEA-COMP:11605"/>
        <dbReference type="ChEBI" id="CHEBI:15378"/>
        <dbReference type="ChEBI" id="CHEBI:30013"/>
        <dbReference type="ChEBI" id="CHEBI:30616"/>
        <dbReference type="ChEBI" id="CHEBI:61977"/>
        <dbReference type="ChEBI" id="CHEBI:456216"/>
        <dbReference type="EC" id="2.7.11.1"/>
    </reaction>
</comment>
<dbReference type="SUPFAM" id="SSF50729">
    <property type="entry name" value="PH domain-like"/>
    <property type="match status" value="1"/>
</dbReference>
<proteinExistence type="inferred from homology"/>
<dbReference type="Pfam" id="PF14593">
    <property type="entry name" value="PH_3"/>
    <property type="match status" value="1"/>
</dbReference>
<sequence length="486" mass="54574">MAVVRARREEAQNEFEAGLRLPSRRIRGGDGIALTRASSIVFRAPQENFTIEDFEQERILGVGSFSKVVRVKKKDTGDVYALKVMDKDFITKQDKVQHVKRERIVLDQLNHPGIVQLLFTFQDANSLYMALESCEGGELFDQIARKGHFSEDEARFYMAEIIDAMEYLHGLGLIHQDIKPENLLLTADGHIKIADFGCVKLTESSQIMLPPPAANPHETSSLIEGTAAYVPPEALNTSPATIGNDFWALGCTLYQMLAGTSPFKDSSDWLTFERIRTRKVVFPGYFSDEAIDLIDKLLDTDPGRRLGAGPGGYPALKMHPFFKGIAWNKLRDVSAPTPKLILEPYPSQVFDGQKLTMPSNIALASTVHHAPQLASMDSFDSRWQELLEPGECIVLASKLKKLRLLTSKKVQLILTDRPRLFYVDPSKLIENMKILWSSNNPNDISIHVLNSSHFKVCTSMKTSSFEDKAQKAWQWKKAVESVVVHQ</sequence>
<keyword evidence="5 10" id="KW-0547">Nucleotide-binding</keyword>
<reference evidence="13 14" key="1">
    <citation type="journal article" date="2017" name="Nature">
        <title>The Apostasia genome and the evolution of orchids.</title>
        <authorList>
            <person name="Zhang G.Q."/>
            <person name="Liu K.W."/>
            <person name="Li Z."/>
            <person name="Lohaus R."/>
            <person name="Hsiao Y.Y."/>
            <person name="Niu S.C."/>
            <person name="Wang J.Y."/>
            <person name="Lin Y.C."/>
            <person name="Xu Q."/>
            <person name="Chen L.J."/>
            <person name="Yoshida K."/>
            <person name="Fujiwara S."/>
            <person name="Wang Z.W."/>
            <person name="Zhang Y.Q."/>
            <person name="Mitsuda N."/>
            <person name="Wang M."/>
            <person name="Liu G.H."/>
            <person name="Pecoraro L."/>
            <person name="Huang H.X."/>
            <person name="Xiao X.J."/>
            <person name="Lin M."/>
            <person name="Wu X.Y."/>
            <person name="Wu W.L."/>
            <person name="Chen Y.Y."/>
            <person name="Chang S.B."/>
            <person name="Sakamoto S."/>
            <person name="Ohme-Takagi M."/>
            <person name="Yagi M."/>
            <person name="Zeng S.J."/>
            <person name="Shen C.Y."/>
            <person name="Yeh C.M."/>
            <person name="Luo Y.B."/>
            <person name="Tsai W.C."/>
            <person name="Van de Peer Y."/>
            <person name="Liu Z.J."/>
        </authorList>
    </citation>
    <scope>NUCLEOTIDE SEQUENCE [LARGE SCALE GENOMIC DNA]</scope>
    <source>
        <strain evidence="14">cv. Shenzhen</strain>
        <tissue evidence="13">Stem</tissue>
    </source>
</reference>
<name>A0A2I0B407_9ASPA</name>
<dbReference type="Gene3D" id="1.10.510.10">
    <property type="entry name" value="Transferase(Phosphotransferase) domain 1"/>
    <property type="match status" value="1"/>
</dbReference>
<dbReference type="GO" id="GO:0005952">
    <property type="term" value="C:cAMP-dependent protein kinase complex"/>
    <property type="evidence" value="ECO:0007669"/>
    <property type="project" value="TreeGrafter"/>
</dbReference>
<evidence type="ECO:0000256" key="4">
    <source>
        <dbReference type="ARBA" id="ARBA00022679"/>
    </source>
</evidence>
<feature type="binding site" evidence="10">
    <location>
        <position position="83"/>
    </location>
    <ligand>
        <name>ATP</name>
        <dbReference type="ChEBI" id="CHEBI:30616"/>
    </ligand>
</feature>
<evidence type="ECO:0000256" key="3">
    <source>
        <dbReference type="ARBA" id="ARBA00022527"/>
    </source>
</evidence>
<dbReference type="CDD" id="cd05581">
    <property type="entry name" value="STKc_PDK1"/>
    <property type="match status" value="1"/>
</dbReference>
<dbReference type="SMART" id="SM00220">
    <property type="entry name" value="S_TKc"/>
    <property type="match status" value="1"/>
</dbReference>
<dbReference type="GO" id="GO:0004691">
    <property type="term" value="F:cAMP-dependent protein kinase activity"/>
    <property type="evidence" value="ECO:0007669"/>
    <property type="project" value="TreeGrafter"/>
</dbReference>
<protein>
    <recommendedName>
        <fullName evidence="2">non-specific serine/threonine protein kinase</fullName>
        <ecNumber evidence="2">2.7.11.1</ecNumber>
    </recommendedName>
</protein>
<evidence type="ECO:0000313" key="13">
    <source>
        <dbReference type="EMBL" id="PKA62523.1"/>
    </source>
</evidence>
<dbReference type="PANTHER" id="PTHR24353:SF37">
    <property type="entry name" value="CAMP-DEPENDENT PROTEIN KINASE CATALYTIC SUBUNIT PRKX"/>
    <property type="match status" value="1"/>
</dbReference>
<evidence type="ECO:0000256" key="10">
    <source>
        <dbReference type="PROSITE-ProRule" id="PRU10141"/>
    </source>
</evidence>
<evidence type="ECO:0000256" key="1">
    <source>
        <dbReference type="ARBA" id="ARBA00010006"/>
    </source>
</evidence>
<dbReference type="InterPro" id="IPR011009">
    <property type="entry name" value="Kinase-like_dom_sf"/>
</dbReference>
<feature type="domain" description="Protein kinase" evidence="12">
    <location>
        <begin position="54"/>
        <end position="322"/>
    </location>
</feature>
<evidence type="ECO:0000256" key="7">
    <source>
        <dbReference type="ARBA" id="ARBA00022840"/>
    </source>
</evidence>
<dbReference type="AlphaFoldDB" id="A0A2I0B407"/>
<evidence type="ECO:0000256" key="6">
    <source>
        <dbReference type="ARBA" id="ARBA00022777"/>
    </source>
</evidence>
<dbReference type="InterPro" id="IPR039046">
    <property type="entry name" value="PDPK1"/>
</dbReference>